<comment type="subcellular location">
    <subcellularLocation>
        <location evidence="3">Cytoplasm</location>
    </subcellularLocation>
</comment>
<dbReference type="InterPro" id="IPR042204">
    <property type="entry name" value="2Fe-2S-bd_N"/>
</dbReference>
<dbReference type="InterPro" id="IPR023753">
    <property type="entry name" value="FAD/NAD-binding_dom"/>
</dbReference>
<dbReference type="Pfam" id="PF17806">
    <property type="entry name" value="SO_alpha_A3"/>
    <property type="match status" value="1"/>
</dbReference>
<dbReference type="GO" id="GO:0000166">
    <property type="term" value="F:nucleotide binding"/>
    <property type="evidence" value="ECO:0007669"/>
    <property type="project" value="UniProtKB-KW"/>
</dbReference>
<dbReference type="PANTHER" id="PTHR43757:SF2">
    <property type="entry name" value="AMINOMETHYLTRANSFERASE, MITOCHONDRIAL"/>
    <property type="match status" value="1"/>
</dbReference>
<dbReference type="AlphaFoldDB" id="A0A556CDQ1"/>
<keyword evidence="9" id="KW-1185">Reference proteome</keyword>
<dbReference type="EC" id="1.5.3.24" evidence="3"/>
<dbReference type="GO" id="GO:0046653">
    <property type="term" value="P:tetrahydrofolate metabolic process"/>
    <property type="evidence" value="ECO:0007669"/>
    <property type="project" value="UniProtKB-UniRule"/>
</dbReference>
<dbReference type="InterPro" id="IPR006277">
    <property type="entry name" value="Sarcosine_oxidase_asu"/>
</dbReference>
<feature type="domain" description="FAD/NAD(P)-binding" evidence="5">
    <location>
        <begin position="129"/>
        <end position="400"/>
    </location>
</feature>
<dbReference type="InterPro" id="IPR029043">
    <property type="entry name" value="GcvT/YgfZ_C"/>
</dbReference>
<evidence type="ECO:0000259" key="5">
    <source>
        <dbReference type="Pfam" id="PF07992"/>
    </source>
</evidence>
<dbReference type="Pfam" id="PF08669">
    <property type="entry name" value="GCV_T_C"/>
    <property type="match status" value="1"/>
</dbReference>
<keyword evidence="3" id="KW-0963">Cytoplasm</keyword>
<dbReference type="PIRSF" id="PIRSF037980">
    <property type="entry name" value="SoxA"/>
    <property type="match status" value="1"/>
</dbReference>
<proteinExistence type="inferred from homology"/>
<evidence type="ECO:0000313" key="9">
    <source>
        <dbReference type="Proteomes" id="UP000316406"/>
    </source>
</evidence>
<dbReference type="InterPro" id="IPR036188">
    <property type="entry name" value="FAD/NAD-bd_sf"/>
</dbReference>
<keyword evidence="2 3" id="KW-0560">Oxidoreductase</keyword>
<evidence type="ECO:0000259" key="6">
    <source>
        <dbReference type="Pfam" id="PF08669"/>
    </source>
</evidence>
<feature type="domain" description="SoxA A3" evidence="7">
    <location>
        <begin position="493"/>
        <end position="576"/>
    </location>
</feature>
<dbReference type="Proteomes" id="UP000316406">
    <property type="component" value="Unassembled WGS sequence"/>
</dbReference>
<dbReference type="PRINTS" id="PR00368">
    <property type="entry name" value="FADPNR"/>
</dbReference>
<dbReference type="EMBL" id="VLTK01000006">
    <property type="protein sequence ID" value="TSI15553.1"/>
    <property type="molecule type" value="Genomic_DNA"/>
</dbReference>
<keyword evidence="3" id="KW-0520">NAD</keyword>
<keyword evidence="3" id="KW-0547">Nucleotide-binding</keyword>
<evidence type="ECO:0000259" key="4">
    <source>
        <dbReference type="Pfam" id="PF01571"/>
    </source>
</evidence>
<dbReference type="InterPro" id="IPR013977">
    <property type="entry name" value="GcvT_C"/>
</dbReference>
<dbReference type="Gene3D" id="3.10.20.440">
    <property type="entry name" value="2Fe-2S iron-sulphur cluster binding domain, sarcosine oxidase, alpha subunit, N-terminal domain"/>
    <property type="match status" value="1"/>
</dbReference>
<dbReference type="Pfam" id="PF01571">
    <property type="entry name" value="GCV_T"/>
    <property type="match status" value="1"/>
</dbReference>
<organism evidence="8 9">
    <name type="scientific">Brevibacterium aurantiacum</name>
    <dbReference type="NCBI Taxonomy" id="273384"/>
    <lineage>
        <taxon>Bacteria</taxon>
        <taxon>Bacillati</taxon>
        <taxon>Actinomycetota</taxon>
        <taxon>Actinomycetes</taxon>
        <taxon>Micrococcales</taxon>
        <taxon>Brevibacteriaceae</taxon>
        <taxon>Brevibacterium</taxon>
    </lineage>
</organism>
<evidence type="ECO:0000256" key="3">
    <source>
        <dbReference type="PIRNR" id="PIRNR037980"/>
    </source>
</evidence>
<comment type="similarity">
    <text evidence="1 3">Belongs to the GcvT family.</text>
</comment>
<accession>A0A556CDQ1</accession>
<dbReference type="Gene3D" id="3.50.50.60">
    <property type="entry name" value="FAD/NAD(P)-binding domain"/>
    <property type="match status" value="1"/>
</dbReference>
<evidence type="ECO:0000256" key="1">
    <source>
        <dbReference type="ARBA" id="ARBA00008609"/>
    </source>
</evidence>
<dbReference type="OrthoDB" id="5287468at2"/>
<dbReference type="InterPro" id="IPR041117">
    <property type="entry name" value="SoxA_A3"/>
</dbReference>
<dbReference type="Gene3D" id="3.30.1360.120">
    <property type="entry name" value="Probable tRNA modification gtpase trme, domain 1"/>
    <property type="match status" value="1"/>
</dbReference>
<dbReference type="SUPFAM" id="SSF103025">
    <property type="entry name" value="Folate-binding domain"/>
    <property type="match status" value="1"/>
</dbReference>
<reference evidence="8 9" key="1">
    <citation type="submission" date="2019-07" db="EMBL/GenBank/DDBJ databases">
        <title>Draft genome sequence of Brevibacterium aurantiacum XU54 isolated from Xinjiang China.</title>
        <authorList>
            <person name="Xu X."/>
        </authorList>
    </citation>
    <scope>NUCLEOTIDE SEQUENCE [LARGE SCALE GENOMIC DNA]</scope>
    <source>
        <strain evidence="8 9">XU54</strain>
    </source>
</reference>
<comment type="cofactor">
    <cofactor evidence="3">
        <name>NAD(+)</name>
        <dbReference type="ChEBI" id="CHEBI:57540"/>
    </cofactor>
    <text evidence="3">Binds 1 NAD(+) per subunit.</text>
</comment>
<dbReference type="RefSeq" id="WP_143922844.1">
    <property type="nucleotide sequence ID" value="NZ_VLTK01000006.1"/>
</dbReference>
<dbReference type="InterPro" id="IPR027266">
    <property type="entry name" value="TrmE/GcvT-like"/>
</dbReference>
<feature type="domain" description="GCVT N-terminal" evidence="4">
    <location>
        <begin position="590"/>
        <end position="860"/>
    </location>
</feature>
<feature type="domain" description="Aminomethyltransferase C-terminal" evidence="6">
    <location>
        <begin position="881"/>
        <end position="970"/>
    </location>
</feature>
<dbReference type="PRINTS" id="PR00411">
    <property type="entry name" value="PNDRDTASEI"/>
</dbReference>
<name>A0A556CDQ1_BREAU</name>
<evidence type="ECO:0000256" key="2">
    <source>
        <dbReference type="ARBA" id="ARBA00023002"/>
    </source>
</evidence>
<sequence length="978" mass="104338">MTTAETNSRLENANGIDRTRPIRFRVDGRQYSGFAGDTIASALIAAGRIDCGNSTYLGRARGILGAGIEESNALVRVKGRIPGDVSESMLPATRVPITEGLEADYLAGLGILDPGQDELVYEHKHVHTDVLIIGAGPAGLAAAREAGKSGARTLLLDDRSAPGGSLLSSSADSVDGMPAAKWIESTVASFAEAEELTYRGNTTVFGSYDSNYFVALEDRTLDLVESGGSGAQERGTSRPGTRQQVWHIRAQQVVLATGAHERPIVFANNDRPGIMLASAVRTYLNRYGVAAGQSVAIAATNDSAYELLADLHTAGIEVPAVIDSRTTASAMAEYVARETGTRLILGSAVSDTAGEGPAGRVSAISVSGLDEDGVAIGDPEIIDVDLLAVAGGFSPVIHLHGQRKGPIAWRPDIAAFVPTAPVRDQFTVGALTGDYSLESALRQGSEAGHEAAKRTGFSAALSVPRAASVPFAEARPLWLVTSASADHAELTTHFIDFQRDQSVADVQRAMNAGMRSVEHIKRYTSISTANDQGKTSAVNAIGAIAQVLGESDLGSVGHTTFRAPFAPVPFAALAGRRKGELFDPARVTSIHPWHIAHGAEFEDVGQWKRPWYYPADGEDMDAAVLRECKAVRESVGFQDASTLGKIEIRGTDAGKFLGQIYTNGFAKLKVGKGRYGLMCKPDGMVFDDGVTLRVAEDRYYMTTTTGGAATVLEWLEEWHQTEWPELDVVFTSVTEEWSTVAVAGPKSREVIAKLAPNLDVSNEAFEFMGFRETTLANGIPARICRISFSGELAFEINVDTFYGLTVWEAVAEAGAEFGITPYGTETMHVLRAEKGFIIVGQDTDGTVTPQDAGMDWIVSKLKDFIGKRSYSRIDTSREDRKHLVGVLPVDGTTRLAEGAQLITSGTPLTPEAGPVPMIGHVTSSYISPSMDRPFGLALVENGRNRMGEIAQSPVGGELVDVEITSPVFYDPEGNRRDG</sequence>
<evidence type="ECO:0000313" key="8">
    <source>
        <dbReference type="EMBL" id="TSI15553.1"/>
    </source>
</evidence>
<dbReference type="InterPro" id="IPR028896">
    <property type="entry name" value="GcvT/YgfZ/DmdA"/>
</dbReference>
<dbReference type="SUPFAM" id="SSF101790">
    <property type="entry name" value="Aminomethyltransferase beta-barrel domain"/>
    <property type="match status" value="1"/>
</dbReference>
<dbReference type="SUPFAM" id="SSF51905">
    <property type="entry name" value="FAD/NAD(P)-binding domain"/>
    <property type="match status" value="1"/>
</dbReference>
<dbReference type="Pfam" id="PF13510">
    <property type="entry name" value="Fer2_4"/>
    <property type="match status" value="1"/>
</dbReference>
<dbReference type="PANTHER" id="PTHR43757">
    <property type="entry name" value="AMINOMETHYLTRANSFERASE"/>
    <property type="match status" value="1"/>
</dbReference>
<comment type="catalytic activity">
    <reaction evidence="3">
        <text>sarcosine + (6S)-5,6,7,8-tetrahydrofolate + O2 = (6R)-5,10-methylene-5,6,7,8-tetrahydrofolate + glycine + H2O2</text>
        <dbReference type="Rhea" id="RHEA:70455"/>
        <dbReference type="ChEBI" id="CHEBI:15379"/>
        <dbReference type="ChEBI" id="CHEBI:15636"/>
        <dbReference type="ChEBI" id="CHEBI:16240"/>
        <dbReference type="ChEBI" id="CHEBI:57305"/>
        <dbReference type="ChEBI" id="CHEBI:57433"/>
        <dbReference type="ChEBI" id="CHEBI:57453"/>
        <dbReference type="EC" id="1.5.3.24"/>
    </reaction>
</comment>
<comment type="caution">
    <text evidence="8">The sequence shown here is derived from an EMBL/GenBank/DDBJ whole genome shotgun (WGS) entry which is preliminary data.</text>
</comment>
<gene>
    <name evidence="8" type="ORF">FO013_12445</name>
</gene>
<dbReference type="GO" id="GO:0005737">
    <property type="term" value="C:cytoplasm"/>
    <property type="evidence" value="ECO:0007669"/>
    <property type="project" value="UniProtKB-SubCell"/>
</dbReference>
<dbReference type="GO" id="GO:0008115">
    <property type="term" value="F:sarcosine oxidase activity"/>
    <property type="evidence" value="ECO:0007669"/>
    <property type="project" value="UniProtKB-UniRule"/>
</dbReference>
<dbReference type="Pfam" id="PF07992">
    <property type="entry name" value="Pyr_redox_2"/>
    <property type="match status" value="1"/>
</dbReference>
<dbReference type="InterPro" id="IPR006222">
    <property type="entry name" value="GCVT_N"/>
</dbReference>
<evidence type="ECO:0000259" key="7">
    <source>
        <dbReference type="Pfam" id="PF17806"/>
    </source>
</evidence>
<protein>
    <recommendedName>
        <fullName evidence="3">Sarcosine oxidase subunit alpha</fullName>
        <ecNumber evidence="3">1.5.3.24</ecNumber>
    </recommendedName>
</protein>